<feature type="region of interest" description="Disordered" evidence="1">
    <location>
        <begin position="83"/>
        <end position="130"/>
    </location>
</feature>
<organism evidence="2 3">
    <name type="scientific">Rhodanobacter ginsengisoli</name>
    <dbReference type="NCBI Taxonomy" id="418646"/>
    <lineage>
        <taxon>Bacteria</taxon>
        <taxon>Pseudomonadati</taxon>
        <taxon>Pseudomonadota</taxon>
        <taxon>Gammaproteobacteria</taxon>
        <taxon>Lysobacterales</taxon>
        <taxon>Rhodanobacteraceae</taxon>
        <taxon>Rhodanobacter</taxon>
    </lineage>
</organism>
<keyword evidence="3" id="KW-1185">Reference proteome</keyword>
<proteinExistence type="predicted"/>
<accession>A0ABW0QPB9</accession>
<evidence type="ECO:0000256" key="1">
    <source>
        <dbReference type="SAM" id="MobiDB-lite"/>
    </source>
</evidence>
<dbReference type="Proteomes" id="UP001596114">
    <property type="component" value="Unassembled WGS sequence"/>
</dbReference>
<reference evidence="3" key="1">
    <citation type="journal article" date="2019" name="Int. J. Syst. Evol. Microbiol.">
        <title>The Global Catalogue of Microorganisms (GCM) 10K type strain sequencing project: providing services to taxonomists for standard genome sequencing and annotation.</title>
        <authorList>
            <consortium name="The Broad Institute Genomics Platform"/>
            <consortium name="The Broad Institute Genome Sequencing Center for Infectious Disease"/>
            <person name="Wu L."/>
            <person name="Ma J."/>
        </authorList>
    </citation>
    <scope>NUCLEOTIDE SEQUENCE [LARGE SCALE GENOMIC DNA]</scope>
    <source>
        <strain evidence="3">CGMCC 1.16619</strain>
    </source>
</reference>
<dbReference type="EMBL" id="JBHSNF010000001">
    <property type="protein sequence ID" value="MFC5524529.1"/>
    <property type="molecule type" value="Genomic_DNA"/>
</dbReference>
<gene>
    <name evidence="2" type="ORF">ACFPPA_02105</name>
</gene>
<name>A0ABW0QPB9_9GAMM</name>
<comment type="caution">
    <text evidence="2">The sequence shown here is derived from an EMBL/GenBank/DDBJ whole genome shotgun (WGS) entry which is preliminary data.</text>
</comment>
<dbReference type="RefSeq" id="WP_377316816.1">
    <property type="nucleotide sequence ID" value="NZ_JBHSNF010000001.1"/>
</dbReference>
<evidence type="ECO:0000313" key="2">
    <source>
        <dbReference type="EMBL" id="MFC5524529.1"/>
    </source>
</evidence>
<sequence length="130" mass="14197">MSRATDPMRMNWLWRLICEVADVQAAEMVEALQDMQVAVDQQRVRSWSVSDRDDSFFPMTIAEVERNMRALVASRIAMRADRDELDGNSAGAARGAFGAGNGTPDDEREPHGTAQGADRAVVAEEAVGDA</sequence>
<protein>
    <submittedName>
        <fullName evidence="2">Uncharacterized protein</fullName>
    </submittedName>
</protein>
<evidence type="ECO:0000313" key="3">
    <source>
        <dbReference type="Proteomes" id="UP001596114"/>
    </source>
</evidence>